<dbReference type="InterPro" id="IPR015797">
    <property type="entry name" value="NUDIX_hydrolase-like_dom_sf"/>
</dbReference>
<evidence type="ECO:0000256" key="7">
    <source>
        <dbReference type="ARBA" id="ARBA00022801"/>
    </source>
</evidence>
<dbReference type="CDD" id="cd03425">
    <property type="entry name" value="NUDIX_MutT_NudA_like"/>
    <property type="match status" value="1"/>
</dbReference>
<dbReference type="Proteomes" id="UP001482520">
    <property type="component" value="Unassembled WGS sequence"/>
</dbReference>
<dbReference type="InterPro" id="IPR047127">
    <property type="entry name" value="MutT-like"/>
</dbReference>
<evidence type="ECO:0000259" key="14">
    <source>
        <dbReference type="PROSITE" id="PS51462"/>
    </source>
</evidence>
<gene>
    <name evidence="15" type="ORF">V6R90_18635</name>
</gene>
<keyword evidence="5" id="KW-0479">Metal-binding</keyword>
<feature type="region of interest" description="Disordered" evidence="13">
    <location>
        <begin position="219"/>
        <end position="248"/>
    </location>
</feature>
<dbReference type="PANTHER" id="PTHR47707:SF1">
    <property type="entry name" value="NUDIX HYDROLASE FAMILY PROTEIN"/>
    <property type="match status" value="1"/>
</dbReference>
<evidence type="ECO:0000256" key="11">
    <source>
        <dbReference type="ARBA" id="ARBA00038905"/>
    </source>
</evidence>
<comment type="similarity">
    <text evidence="2 12">Belongs to the Nudix hydrolase family.</text>
</comment>
<comment type="catalytic activity">
    <reaction evidence="10">
        <text>8-oxo-dGTP + H2O = 8-oxo-dGMP + diphosphate + H(+)</text>
        <dbReference type="Rhea" id="RHEA:31575"/>
        <dbReference type="ChEBI" id="CHEBI:15377"/>
        <dbReference type="ChEBI" id="CHEBI:15378"/>
        <dbReference type="ChEBI" id="CHEBI:33019"/>
        <dbReference type="ChEBI" id="CHEBI:63224"/>
        <dbReference type="ChEBI" id="CHEBI:77896"/>
        <dbReference type="EC" id="3.6.1.55"/>
    </reaction>
</comment>
<dbReference type="PROSITE" id="PS51462">
    <property type="entry name" value="NUDIX"/>
    <property type="match status" value="1"/>
</dbReference>
<feature type="domain" description="Nudix hydrolase" evidence="14">
    <location>
        <begin position="5"/>
        <end position="145"/>
    </location>
</feature>
<dbReference type="InterPro" id="IPR000086">
    <property type="entry name" value="NUDIX_hydrolase_dom"/>
</dbReference>
<evidence type="ECO:0000256" key="9">
    <source>
        <dbReference type="ARBA" id="ARBA00023204"/>
    </source>
</evidence>
<reference evidence="15 16" key="1">
    <citation type="submission" date="2024-02" db="EMBL/GenBank/DDBJ databases">
        <title>Full genome sequence of Nocardioides kribbensis.</title>
        <authorList>
            <person name="Poletto B.L."/>
            <person name="Silva G."/>
            <person name="Galante D."/>
            <person name="Campos K.R."/>
            <person name="Santos M.B.N."/>
            <person name="Sacchi C.T."/>
        </authorList>
    </citation>
    <scope>NUCLEOTIDE SEQUENCE [LARGE SCALE GENOMIC DNA]</scope>
    <source>
        <strain evidence="15 16">O4R</strain>
    </source>
</reference>
<proteinExistence type="inferred from homology"/>
<comment type="caution">
    <text evidence="15">The sequence shown here is derived from an EMBL/GenBank/DDBJ whole genome shotgun (WGS) entry which is preliminary data.</text>
</comment>
<comment type="cofactor">
    <cofactor evidence="1">
        <name>Mg(2+)</name>
        <dbReference type="ChEBI" id="CHEBI:18420"/>
    </cofactor>
</comment>
<dbReference type="InterPro" id="IPR020476">
    <property type="entry name" value="Nudix_hydrolase"/>
</dbReference>
<name>A0ABV1P3H9_9ACTN</name>
<evidence type="ECO:0000256" key="8">
    <source>
        <dbReference type="ARBA" id="ARBA00022842"/>
    </source>
</evidence>
<protein>
    <recommendedName>
        <fullName evidence="11">8-oxo-dGTP diphosphatase</fullName>
        <ecNumber evidence="11">3.6.1.55</ecNumber>
    </recommendedName>
</protein>
<evidence type="ECO:0000256" key="1">
    <source>
        <dbReference type="ARBA" id="ARBA00001946"/>
    </source>
</evidence>
<keyword evidence="9" id="KW-0234">DNA repair</keyword>
<dbReference type="Gene3D" id="3.90.79.10">
    <property type="entry name" value="Nucleoside Triphosphate Pyrophosphohydrolase"/>
    <property type="match status" value="1"/>
</dbReference>
<evidence type="ECO:0000256" key="13">
    <source>
        <dbReference type="SAM" id="MobiDB-lite"/>
    </source>
</evidence>
<sequence length="248" mass="26517">MDGQRERLVVGAALVRGGRVLAARRTAPPEAAGRWELPGGKVEAGETPGDALVREVAEELGCEVEVVAWLRPLTGPASGPAAGAAGAPADGVAVRPGLTLRVATARLVRGEPEPGEHDLLAWVGPDELDDLDWLEPDRPFLPELRHVLLTAPVASARAVFFSDDDARAVERRLRADGYDAHVERERLAGEDDDEDHPWAVVTDAPAFVLDVLCDEHDGWLDEGLDAPDAPPAPPLDLPSAPRRIKKPQ</sequence>
<evidence type="ECO:0000256" key="3">
    <source>
        <dbReference type="ARBA" id="ARBA00022457"/>
    </source>
</evidence>
<keyword evidence="3" id="KW-0515">Mutator protein</keyword>
<dbReference type="SUPFAM" id="SSF55811">
    <property type="entry name" value="Nudix"/>
    <property type="match status" value="1"/>
</dbReference>
<keyword evidence="7 12" id="KW-0378">Hydrolase</keyword>
<evidence type="ECO:0000256" key="2">
    <source>
        <dbReference type="ARBA" id="ARBA00005582"/>
    </source>
</evidence>
<evidence type="ECO:0000256" key="5">
    <source>
        <dbReference type="ARBA" id="ARBA00022723"/>
    </source>
</evidence>
<organism evidence="15 16">
    <name type="scientific">Nocardioides kribbensis</name>
    <dbReference type="NCBI Taxonomy" id="305517"/>
    <lineage>
        <taxon>Bacteria</taxon>
        <taxon>Bacillati</taxon>
        <taxon>Actinomycetota</taxon>
        <taxon>Actinomycetes</taxon>
        <taxon>Propionibacteriales</taxon>
        <taxon>Nocardioidaceae</taxon>
        <taxon>Nocardioides</taxon>
    </lineage>
</organism>
<dbReference type="PANTHER" id="PTHR47707">
    <property type="entry name" value="8-OXO-DGTP DIPHOSPHATASE"/>
    <property type="match status" value="1"/>
</dbReference>
<evidence type="ECO:0000313" key="15">
    <source>
        <dbReference type="EMBL" id="MEQ7849299.1"/>
    </source>
</evidence>
<dbReference type="RefSeq" id="WP_349502003.1">
    <property type="nucleotide sequence ID" value="NZ_JBEFCX010000617.1"/>
</dbReference>
<dbReference type="EC" id="3.6.1.55" evidence="11"/>
<dbReference type="PROSITE" id="PS00893">
    <property type="entry name" value="NUDIX_BOX"/>
    <property type="match status" value="1"/>
</dbReference>
<keyword evidence="6" id="KW-0227">DNA damage</keyword>
<accession>A0ABV1P3H9</accession>
<evidence type="ECO:0000256" key="6">
    <source>
        <dbReference type="ARBA" id="ARBA00022763"/>
    </source>
</evidence>
<dbReference type="Pfam" id="PF00293">
    <property type="entry name" value="NUDIX"/>
    <property type="match status" value="1"/>
</dbReference>
<dbReference type="PRINTS" id="PR00502">
    <property type="entry name" value="NUDIXFAMILY"/>
</dbReference>
<dbReference type="GO" id="GO:0016787">
    <property type="term" value="F:hydrolase activity"/>
    <property type="evidence" value="ECO:0007669"/>
    <property type="project" value="UniProtKB-KW"/>
</dbReference>
<dbReference type="InterPro" id="IPR020084">
    <property type="entry name" value="NUDIX_hydrolase_CS"/>
</dbReference>
<dbReference type="EMBL" id="JBEGDP010000035">
    <property type="protein sequence ID" value="MEQ7849299.1"/>
    <property type="molecule type" value="Genomic_DNA"/>
</dbReference>
<keyword evidence="8" id="KW-0460">Magnesium</keyword>
<evidence type="ECO:0000256" key="4">
    <source>
        <dbReference type="ARBA" id="ARBA00022705"/>
    </source>
</evidence>
<evidence type="ECO:0000256" key="10">
    <source>
        <dbReference type="ARBA" id="ARBA00035861"/>
    </source>
</evidence>
<evidence type="ECO:0000313" key="16">
    <source>
        <dbReference type="Proteomes" id="UP001482520"/>
    </source>
</evidence>
<evidence type="ECO:0000256" key="12">
    <source>
        <dbReference type="RuleBase" id="RU003476"/>
    </source>
</evidence>
<keyword evidence="16" id="KW-1185">Reference proteome</keyword>
<keyword evidence="4" id="KW-0235">DNA replication</keyword>